<dbReference type="Pfam" id="PF20636">
    <property type="entry name" value="SMN_G2-BD"/>
    <property type="match status" value="1"/>
</dbReference>
<evidence type="ECO:0000256" key="7">
    <source>
        <dbReference type="ARBA" id="ARBA00034695"/>
    </source>
</evidence>
<dbReference type="InterPro" id="IPR002999">
    <property type="entry name" value="Tudor"/>
</dbReference>
<proteinExistence type="inferred from homology"/>
<evidence type="ECO:0000256" key="8">
    <source>
        <dbReference type="SAM" id="MobiDB-lite"/>
    </source>
</evidence>
<evidence type="ECO:0000256" key="4">
    <source>
        <dbReference type="ARBA" id="ARBA00022664"/>
    </source>
</evidence>
<dbReference type="PANTHER" id="PTHR39267:SF1">
    <property type="entry name" value="SURVIVAL MOTOR NEURON PROTEIN"/>
    <property type="match status" value="1"/>
</dbReference>
<sequence>MAKGTVLWRRTENPDEDIWDDSDLIAAYDQAYEKVKKEIDRRNRTSSENSSAGQEPSTGWKQGDYCIAVYSGDKLPYEAKIKCIRKKHCIVHYIGYGNEERVLLSDLYPSEGKKARQAQQARAGSNVHTTDATSGSYQRCTGIPDLPSEPPWGAANLGVPFSSSSRGTPPLPAHPPLILDNSAESKVVAAALEVDDFTGGTGWQQGFKNRYGIIRKTLSDESCASKSQDIEKWLSEVWPDIRDSFSPSDICNAN</sequence>
<dbReference type="SMART" id="SM00333">
    <property type="entry name" value="TUDOR"/>
    <property type="match status" value="1"/>
</dbReference>
<dbReference type="PROSITE" id="PS50304">
    <property type="entry name" value="TUDOR"/>
    <property type="match status" value="1"/>
</dbReference>
<reference evidence="10" key="1">
    <citation type="journal article" date="2020" name="Cell">
        <title>Large-Scale Comparative Analyses of Tick Genomes Elucidate Their Genetic Diversity and Vector Capacities.</title>
        <authorList>
            <consortium name="Tick Genome and Microbiome Consortium (TIGMIC)"/>
            <person name="Jia N."/>
            <person name="Wang J."/>
            <person name="Shi W."/>
            <person name="Du L."/>
            <person name="Sun Y."/>
            <person name="Zhan W."/>
            <person name="Jiang J.F."/>
            <person name="Wang Q."/>
            <person name="Zhang B."/>
            <person name="Ji P."/>
            <person name="Bell-Sakyi L."/>
            <person name="Cui X.M."/>
            <person name="Yuan T.T."/>
            <person name="Jiang B.G."/>
            <person name="Yang W.F."/>
            <person name="Lam T.T."/>
            <person name="Chang Q.C."/>
            <person name="Ding S.J."/>
            <person name="Wang X.J."/>
            <person name="Zhu J.G."/>
            <person name="Ruan X.D."/>
            <person name="Zhao L."/>
            <person name="Wei J.T."/>
            <person name="Ye R.Z."/>
            <person name="Que T.C."/>
            <person name="Du C.H."/>
            <person name="Zhou Y.H."/>
            <person name="Cheng J.X."/>
            <person name="Dai P.F."/>
            <person name="Guo W.B."/>
            <person name="Han X.H."/>
            <person name="Huang E.J."/>
            <person name="Li L.F."/>
            <person name="Wei W."/>
            <person name="Gao Y.C."/>
            <person name="Liu J.Z."/>
            <person name="Shao H.Z."/>
            <person name="Wang X."/>
            <person name="Wang C.C."/>
            <person name="Yang T.C."/>
            <person name="Huo Q.B."/>
            <person name="Li W."/>
            <person name="Chen H.Y."/>
            <person name="Chen S.E."/>
            <person name="Zhou L.G."/>
            <person name="Ni X.B."/>
            <person name="Tian J.H."/>
            <person name="Sheng Y."/>
            <person name="Liu T."/>
            <person name="Pan Y.S."/>
            <person name="Xia L.Y."/>
            <person name="Li J."/>
            <person name="Zhao F."/>
            <person name="Cao W.C."/>
        </authorList>
    </citation>
    <scope>NUCLEOTIDE SEQUENCE</scope>
    <source>
        <strain evidence="10">Rmic-2018</strain>
    </source>
</reference>
<evidence type="ECO:0000256" key="2">
    <source>
        <dbReference type="ARBA" id="ARBA00004408"/>
    </source>
</evidence>
<dbReference type="VEuPathDB" id="VectorBase:LOC119159554"/>
<comment type="similarity">
    <text evidence="3">Belongs to the SMN family.</text>
</comment>
<accession>A0A9J6F2V1</accession>
<evidence type="ECO:0000256" key="3">
    <source>
        <dbReference type="ARBA" id="ARBA00005371"/>
    </source>
</evidence>
<dbReference type="InterPro" id="IPR040424">
    <property type="entry name" value="Smn1"/>
</dbReference>
<reference evidence="10" key="2">
    <citation type="submission" date="2021-09" db="EMBL/GenBank/DDBJ databases">
        <authorList>
            <person name="Jia N."/>
            <person name="Wang J."/>
            <person name="Shi W."/>
            <person name="Du L."/>
            <person name="Sun Y."/>
            <person name="Zhan W."/>
            <person name="Jiang J."/>
            <person name="Wang Q."/>
            <person name="Zhang B."/>
            <person name="Ji P."/>
            <person name="Sakyi L.B."/>
            <person name="Cui X."/>
            <person name="Yuan T."/>
            <person name="Jiang B."/>
            <person name="Yang W."/>
            <person name="Lam T.T.-Y."/>
            <person name="Chang Q."/>
            <person name="Ding S."/>
            <person name="Wang X."/>
            <person name="Zhu J."/>
            <person name="Ruan X."/>
            <person name="Zhao L."/>
            <person name="Wei J."/>
            <person name="Que T."/>
            <person name="Du C."/>
            <person name="Cheng J."/>
            <person name="Dai P."/>
            <person name="Han X."/>
            <person name="Huang E."/>
            <person name="Gao Y."/>
            <person name="Liu J."/>
            <person name="Shao H."/>
            <person name="Ye R."/>
            <person name="Li L."/>
            <person name="Wei W."/>
            <person name="Wang X."/>
            <person name="Wang C."/>
            <person name="Huo Q."/>
            <person name="Li W."/>
            <person name="Guo W."/>
            <person name="Chen H."/>
            <person name="Chen S."/>
            <person name="Zhou L."/>
            <person name="Zhou L."/>
            <person name="Ni X."/>
            <person name="Tian J."/>
            <person name="Zhou Y."/>
            <person name="Sheng Y."/>
            <person name="Liu T."/>
            <person name="Pan Y."/>
            <person name="Xia L."/>
            <person name="Li J."/>
            <person name="Zhao F."/>
            <person name="Cao W."/>
        </authorList>
    </citation>
    <scope>NUCLEOTIDE SEQUENCE</scope>
    <source>
        <strain evidence="10">Rmic-2018</strain>
        <tissue evidence="10">Larvae</tissue>
    </source>
</reference>
<protein>
    <recommendedName>
        <fullName evidence="9">Tudor domain-containing protein</fullName>
    </recommendedName>
</protein>
<keyword evidence="4" id="KW-0507">mRNA processing</keyword>
<comment type="subcellular location">
    <subcellularLocation>
        <location evidence="1">Cytoplasm</location>
        <location evidence="1">Myofibril</location>
        <location evidence="1">Sarcomere</location>
        <location evidence="1">Z line</location>
    </subcellularLocation>
    <subcellularLocation>
        <location evidence="2">Nucleus</location>
        <location evidence="2">Cajal body</location>
    </subcellularLocation>
    <subcellularLocation>
        <location evidence="7">Nucleus</location>
        <location evidence="7">Gem</location>
    </subcellularLocation>
</comment>
<feature type="domain" description="Tudor" evidence="9">
    <location>
        <begin position="59"/>
        <end position="117"/>
    </location>
</feature>
<evidence type="ECO:0000256" key="6">
    <source>
        <dbReference type="ARBA" id="ARBA00023242"/>
    </source>
</evidence>
<feature type="region of interest" description="Disordered" evidence="8">
    <location>
        <begin position="39"/>
        <end position="58"/>
    </location>
</feature>
<comment type="caution">
    <text evidence="10">The sequence shown here is derived from an EMBL/GenBank/DDBJ whole genome shotgun (WGS) entry which is preliminary data.</text>
</comment>
<dbReference type="GO" id="GO:0008380">
    <property type="term" value="P:RNA splicing"/>
    <property type="evidence" value="ECO:0007669"/>
    <property type="project" value="UniProtKB-KW"/>
</dbReference>
<keyword evidence="6" id="KW-0539">Nucleus</keyword>
<evidence type="ECO:0000256" key="1">
    <source>
        <dbReference type="ARBA" id="ARBA00004216"/>
    </source>
</evidence>
<gene>
    <name evidence="10" type="ORF">HPB51_013794</name>
</gene>
<dbReference type="GO" id="GO:0003723">
    <property type="term" value="F:RNA binding"/>
    <property type="evidence" value="ECO:0007669"/>
    <property type="project" value="InterPro"/>
</dbReference>
<organism evidence="10 11">
    <name type="scientific">Rhipicephalus microplus</name>
    <name type="common">Cattle tick</name>
    <name type="synonym">Boophilus microplus</name>
    <dbReference type="NCBI Taxonomy" id="6941"/>
    <lineage>
        <taxon>Eukaryota</taxon>
        <taxon>Metazoa</taxon>
        <taxon>Ecdysozoa</taxon>
        <taxon>Arthropoda</taxon>
        <taxon>Chelicerata</taxon>
        <taxon>Arachnida</taxon>
        <taxon>Acari</taxon>
        <taxon>Parasitiformes</taxon>
        <taxon>Ixodida</taxon>
        <taxon>Ixodoidea</taxon>
        <taxon>Ixodidae</taxon>
        <taxon>Rhipicephalinae</taxon>
        <taxon>Rhipicephalus</taxon>
        <taxon>Boophilus</taxon>
    </lineage>
</organism>
<dbReference type="GO" id="GO:0006397">
    <property type="term" value="P:mRNA processing"/>
    <property type="evidence" value="ECO:0007669"/>
    <property type="project" value="UniProtKB-KW"/>
</dbReference>
<dbReference type="PANTHER" id="PTHR39267">
    <property type="entry name" value="SURVIVAL MOTOR NEURON-LIKE PROTEIN 1"/>
    <property type="match status" value="1"/>
</dbReference>
<dbReference type="InterPro" id="IPR049481">
    <property type="entry name" value="SMN_G2-BD"/>
</dbReference>
<evidence type="ECO:0000256" key="5">
    <source>
        <dbReference type="ARBA" id="ARBA00023187"/>
    </source>
</evidence>
<evidence type="ECO:0000313" key="10">
    <source>
        <dbReference type="EMBL" id="KAH8041134.1"/>
    </source>
</evidence>
<dbReference type="InterPro" id="IPR010304">
    <property type="entry name" value="SMN_Tudor"/>
</dbReference>
<feature type="compositionally biased region" description="Polar residues" evidence="8">
    <location>
        <begin position="126"/>
        <end position="137"/>
    </location>
</feature>
<feature type="compositionally biased region" description="Polar residues" evidence="8">
    <location>
        <begin position="46"/>
        <end position="58"/>
    </location>
</feature>
<dbReference type="Pfam" id="PF06003">
    <property type="entry name" value="SMN_Tudor"/>
    <property type="match status" value="1"/>
</dbReference>
<feature type="region of interest" description="Disordered" evidence="8">
    <location>
        <begin position="116"/>
        <end position="137"/>
    </location>
</feature>
<dbReference type="AlphaFoldDB" id="A0A9J6F2V1"/>
<dbReference type="Proteomes" id="UP000821866">
    <property type="component" value="Chromosome 1"/>
</dbReference>
<evidence type="ECO:0000313" key="11">
    <source>
        <dbReference type="Proteomes" id="UP000821866"/>
    </source>
</evidence>
<keyword evidence="11" id="KW-1185">Reference proteome</keyword>
<dbReference type="Gene3D" id="2.30.30.140">
    <property type="match status" value="1"/>
</dbReference>
<keyword evidence="5" id="KW-0508">mRNA splicing</keyword>
<dbReference type="CDD" id="cd22851">
    <property type="entry name" value="SMN_N"/>
    <property type="match status" value="1"/>
</dbReference>
<evidence type="ECO:0000259" key="9">
    <source>
        <dbReference type="PROSITE" id="PS50304"/>
    </source>
</evidence>
<dbReference type="SUPFAM" id="SSF63748">
    <property type="entry name" value="Tudor/PWWP/MBT"/>
    <property type="match status" value="1"/>
</dbReference>
<name>A0A9J6F2V1_RHIMP</name>
<dbReference type="EMBL" id="JABSTU010000001">
    <property type="protein sequence ID" value="KAH8041134.1"/>
    <property type="molecule type" value="Genomic_DNA"/>
</dbReference>
<dbReference type="GO" id="GO:0015030">
    <property type="term" value="C:Cajal body"/>
    <property type="evidence" value="ECO:0007669"/>
    <property type="project" value="UniProtKB-SubCell"/>
</dbReference>
<dbReference type="GO" id="GO:0030018">
    <property type="term" value="C:Z disc"/>
    <property type="evidence" value="ECO:0007669"/>
    <property type="project" value="UniProtKB-SubCell"/>
</dbReference>
<dbReference type="GO" id="GO:0097504">
    <property type="term" value="C:Gemini of Cajal bodies"/>
    <property type="evidence" value="ECO:0007669"/>
    <property type="project" value="UniProtKB-SubCell"/>
</dbReference>